<evidence type="ECO:0000313" key="1">
    <source>
        <dbReference type="EMBL" id="TYS68842.1"/>
    </source>
</evidence>
<dbReference type="RefSeq" id="WP_148987695.1">
    <property type="nucleotide sequence ID" value="NZ_VTEV01000003.1"/>
</dbReference>
<dbReference type="Proteomes" id="UP000322524">
    <property type="component" value="Unassembled WGS sequence"/>
</dbReference>
<sequence length="62" mass="7085">MKNGDNRKKGFISGSKLHSVIIDDNATDKTLVDCYQSIKDLIRKEKFLNDSTLRKGIDRRTS</sequence>
<dbReference type="AlphaFoldDB" id="A0A5D4T308"/>
<accession>A0A5D4T308</accession>
<reference evidence="1 2" key="1">
    <citation type="submission" date="2019-08" db="EMBL/GenBank/DDBJ databases">
        <title>Bacillus genomes from the desert of Cuatro Cienegas, Coahuila.</title>
        <authorList>
            <person name="Olmedo-Alvarez G."/>
        </authorList>
    </citation>
    <scope>NUCLEOTIDE SEQUENCE [LARGE SCALE GENOMIC DNA]</scope>
    <source>
        <strain evidence="1 2">CH28_1T</strain>
    </source>
</reference>
<comment type="caution">
    <text evidence="1">The sequence shown here is derived from an EMBL/GenBank/DDBJ whole genome shotgun (WGS) entry which is preliminary data.</text>
</comment>
<proteinExistence type="predicted"/>
<dbReference type="EMBL" id="VTEV01000003">
    <property type="protein sequence ID" value="TYS68842.1"/>
    <property type="molecule type" value="Genomic_DNA"/>
</dbReference>
<organism evidence="1 2">
    <name type="scientific">Sutcliffiella horikoshii</name>
    <dbReference type="NCBI Taxonomy" id="79883"/>
    <lineage>
        <taxon>Bacteria</taxon>
        <taxon>Bacillati</taxon>
        <taxon>Bacillota</taxon>
        <taxon>Bacilli</taxon>
        <taxon>Bacillales</taxon>
        <taxon>Bacillaceae</taxon>
        <taxon>Sutcliffiella</taxon>
    </lineage>
</organism>
<name>A0A5D4T308_9BACI</name>
<protein>
    <submittedName>
        <fullName evidence="1">Uncharacterized protein</fullName>
    </submittedName>
</protein>
<evidence type="ECO:0000313" key="2">
    <source>
        <dbReference type="Proteomes" id="UP000322524"/>
    </source>
</evidence>
<gene>
    <name evidence="1" type="ORF">FZC76_07845</name>
</gene>